<dbReference type="CDD" id="cd01127">
    <property type="entry name" value="TrwB_TraG_TraD_VirD4"/>
    <property type="match status" value="1"/>
</dbReference>
<comment type="caution">
    <text evidence="6">The sequence shown here is derived from an EMBL/GenBank/DDBJ whole genome shotgun (WGS) entry which is preliminary data.</text>
</comment>
<name>A0A136LYP1_9BACT</name>
<feature type="domain" description="TraD/TraG TraM recognition site" evidence="4">
    <location>
        <begin position="663"/>
        <end position="732"/>
    </location>
</feature>
<accession>A0A136LYP1</accession>
<dbReference type="InterPro" id="IPR032689">
    <property type="entry name" value="TraG-D_C"/>
</dbReference>
<dbReference type="Pfam" id="PF26449">
    <property type="entry name" value="DUF8128"/>
    <property type="match status" value="1"/>
</dbReference>
<dbReference type="InterPro" id="IPR027417">
    <property type="entry name" value="P-loop_NTPase"/>
</dbReference>
<dbReference type="STRING" id="1617426.TR69_WS6001000784"/>
<dbReference type="PANTHER" id="PTHR30121:SF11">
    <property type="entry name" value="AAA+ ATPASE DOMAIN-CONTAINING PROTEIN"/>
    <property type="match status" value="1"/>
</dbReference>
<dbReference type="InterPro" id="IPR051162">
    <property type="entry name" value="T4SS_component"/>
</dbReference>
<keyword evidence="2" id="KW-1133">Transmembrane helix</keyword>
<proteinExistence type="predicted"/>
<dbReference type="InterPro" id="IPR002789">
    <property type="entry name" value="HerA_central"/>
</dbReference>
<feature type="transmembrane region" description="Helical" evidence="2">
    <location>
        <begin position="44"/>
        <end position="66"/>
    </location>
</feature>
<dbReference type="SUPFAM" id="SSF52540">
    <property type="entry name" value="P-loop containing nucleoside triphosphate hydrolases"/>
    <property type="match status" value="1"/>
</dbReference>
<feature type="compositionally biased region" description="Gly residues" evidence="1">
    <location>
        <begin position="826"/>
        <end position="845"/>
    </location>
</feature>
<evidence type="ECO:0000313" key="7">
    <source>
        <dbReference type="Proteomes" id="UP000070457"/>
    </source>
</evidence>
<feature type="compositionally biased region" description="Basic and acidic residues" evidence="1">
    <location>
        <begin position="808"/>
        <end position="824"/>
    </location>
</feature>
<evidence type="ECO:0000259" key="3">
    <source>
        <dbReference type="Pfam" id="PF01935"/>
    </source>
</evidence>
<dbReference type="Pfam" id="PF12696">
    <property type="entry name" value="TraG-D_C"/>
    <property type="match status" value="1"/>
</dbReference>
<dbReference type="PANTHER" id="PTHR30121">
    <property type="entry name" value="UNCHARACTERIZED PROTEIN YJGR-RELATED"/>
    <property type="match status" value="1"/>
</dbReference>
<evidence type="ECO:0000259" key="5">
    <source>
        <dbReference type="Pfam" id="PF26449"/>
    </source>
</evidence>
<dbReference type="InterPro" id="IPR058441">
    <property type="entry name" value="DUF8128"/>
</dbReference>
<gene>
    <name evidence="6" type="ORF">TR69_WS6001000784</name>
</gene>
<evidence type="ECO:0000256" key="2">
    <source>
        <dbReference type="SAM" id="Phobius"/>
    </source>
</evidence>
<dbReference type="AlphaFoldDB" id="A0A136LYP1"/>
<dbReference type="Proteomes" id="UP000070457">
    <property type="component" value="Unassembled WGS sequence"/>
</dbReference>
<evidence type="ECO:0000259" key="4">
    <source>
        <dbReference type="Pfam" id="PF12696"/>
    </source>
</evidence>
<sequence length="855" mass="95426">MAYLPALLHNMIPLPLSQTTLRTTPAVVPGVSNSPVGFLLNPGFWIGLLIFVISFIIVILVIRSLFRRFFGGVREASMEKKSLDAVVFEVRVPRNNEVEIQAADQMFSGLLGISETYKGFEKLTKARSFVSFEIVGMPENIRFYIVASRNLANTVEKAVNGAYPTAEVAIAQEYNIFADGSKVKFGTLKLDSDTYKPVRTYEELSTDSLSSLLTTMSKLTMGEAAAMQVVITGAGSSWRNGGKKFVDKVRTNNSDPEKKKMDVAEDLLGAIEKKCEKGGFNVDIRLVAVAPSDQQAEITLESMISSFSQFTKEGSNHFKKVSLNAKDKIKFVKDFIYRVPRESFVLNTAELATIMHYPNRTVDTPHINWLLSKRAAASSTVPSSGDLWLGTNVYRDVKKNIYINRDDRRRHMYVIGKTGSGKSYFIQQMAYQDIINGEGIAFLDPHGDSAEWLLERIPPHRIEDVIYWDPGDTDRPIGFNIIEYFNEQDKHRTVNSFVGLMQKMFDPHNQGITGPRFERAVRNAMLTAMERPGSTLVEVLRILSDEDYAKTIIPEIKDDLVRRYWTDEIAKTQDFHKSEVLGYIVSKFDRFVTNKLTRNIFGQTASGFNMRKIMDDQKILIVNLSKGLIGEENAQFLGLLLVPRILSSAMSRADTQEDLRKDFYLYVDEFQNFSTQDFAQILSEARKYRLNLVVANQYIAQIDEKIRDAVFGNVGTVVSMKVGTSDAQFLETIFTPMFDQTDLTNLENRNAYVKIIAQGESPPAFSISTDYGNAPFALPKHGNKKVAQIVKNLSRLRYGRDRGLVEAEMNERSDLSGSKAKEAADQGGGAPVPGGMAGGFGGGGFNAPLKPKGAG</sequence>
<feature type="domain" description="DUF8128" evidence="5">
    <location>
        <begin position="88"/>
        <end position="369"/>
    </location>
</feature>
<dbReference type="Pfam" id="PF01935">
    <property type="entry name" value="DUF87"/>
    <property type="match status" value="1"/>
</dbReference>
<keyword evidence="2" id="KW-0812">Transmembrane</keyword>
<organism evidence="6 7">
    <name type="scientific">candidate division WS6 bacterium OLB20</name>
    <dbReference type="NCBI Taxonomy" id="1617426"/>
    <lineage>
        <taxon>Bacteria</taxon>
        <taxon>Candidatus Dojkabacteria</taxon>
    </lineage>
</organism>
<reference evidence="6 7" key="1">
    <citation type="submission" date="2015-02" db="EMBL/GenBank/DDBJ databases">
        <title>Improved understanding of the partial-nitritation anammox process through 23 genomes representing the majority of the microbial community.</title>
        <authorList>
            <person name="Speth D.R."/>
            <person name="In T Zandt M."/>
            <person name="Guerrero Cruz S."/>
            <person name="Jetten M.S."/>
            <person name="Dutilh B.E."/>
        </authorList>
    </citation>
    <scope>NUCLEOTIDE SEQUENCE [LARGE SCALE GENOMIC DNA]</scope>
    <source>
        <strain evidence="6">OLB20</strain>
    </source>
</reference>
<feature type="region of interest" description="Disordered" evidence="1">
    <location>
        <begin position="808"/>
        <end position="855"/>
    </location>
</feature>
<dbReference type="PATRIC" id="fig|1617426.3.peg.772"/>
<dbReference type="EMBL" id="JYNZ01000003">
    <property type="protein sequence ID" value="KXK26763.1"/>
    <property type="molecule type" value="Genomic_DNA"/>
</dbReference>
<evidence type="ECO:0000313" key="6">
    <source>
        <dbReference type="EMBL" id="KXK26763.1"/>
    </source>
</evidence>
<dbReference type="Gene3D" id="3.40.50.300">
    <property type="entry name" value="P-loop containing nucleotide triphosphate hydrolases"/>
    <property type="match status" value="2"/>
</dbReference>
<protein>
    <submittedName>
        <fullName evidence="6">AAA-like domain protein</fullName>
    </submittedName>
</protein>
<feature type="domain" description="Helicase HerA central" evidence="3">
    <location>
        <begin position="401"/>
        <end position="448"/>
    </location>
</feature>
<keyword evidence="2" id="KW-0472">Membrane</keyword>
<evidence type="ECO:0000256" key="1">
    <source>
        <dbReference type="SAM" id="MobiDB-lite"/>
    </source>
</evidence>